<gene>
    <name evidence="2" type="ORF">QBC46DRAFT_377618</name>
</gene>
<dbReference type="PIRSF" id="PIRSF028035">
    <property type="entry name" value="UCP028035"/>
    <property type="match status" value="1"/>
</dbReference>
<evidence type="ECO:0000313" key="3">
    <source>
        <dbReference type="Proteomes" id="UP001303473"/>
    </source>
</evidence>
<reference evidence="3" key="1">
    <citation type="journal article" date="2023" name="Mol. Phylogenet. Evol.">
        <title>Genome-scale phylogeny and comparative genomics of the fungal order Sordariales.</title>
        <authorList>
            <person name="Hensen N."/>
            <person name="Bonometti L."/>
            <person name="Westerberg I."/>
            <person name="Brannstrom I.O."/>
            <person name="Guillou S."/>
            <person name="Cros-Aarteil S."/>
            <person name="Calhoun S."/>
            <person name="Haridas S."/>
            <person name="Kuo A."/>
            <person name="Mondo S."/>
            <person name="Pangilinan J."/>
            <person name="Riley R."/>
            <person name="LaButti K."/>
            <person name="Andreopoulos B."/>
            <person name="Lipzen A."/>
            <person name="Chen C."/>
            <person name="Yan M."/>
            <person name="Daum C."/>
            <person name="Ng V."/>
            <person name="Clum A."/>
            <person name="Steindorff A."/>
            <person name="Ohm R.A."/>
            <person name="Martin F."/>
            <person name="Silar P."/>
            <person name="Natvig D.O."/>
            <person name="Lalanne C."/>
            <person name="Gautier V."/>
            <person name="Ament-Velasquez S.L."/>
            <person name="Kruys A."/>
            <person name="Hutchinson M.I."/>
            <person name="Powell A.J."/>
            <person name="Barry K."/>
            <person name="Miller A.N."/>
            <person name="Grigoriev I.V."/>
            <person name="Debuchy R."/>
            <person name="Gladieux P."/>
            <person name="Hiltunen Thoren M."/>
            <person name="Johannesson H."/>
        </authorList>
    </citation>
    <scope>NUCLEOTIDE SEQUENCE [LARGE SCALE GENOMIC DNA]</scope>
    <source>
        <strain evidence="3">CBS 340.73</strain>
    </source>
</reference>
<dbReference type="PANTHER" id="PTHR38795:SF1">
    <property type="entry name" value="DUF6604 DOMAIN-CONTAINING PROTEIN"/>
    <property type="match status" value="1"/>
</dbReference>
<organism evidence="2 3">
    <name type="scientific">Diplogelasinospora grovesii</name>
    <dbReference type="NCBI Taxonomy" id="303347"/>
    <lineage>
        <taxon>Eukaryota</taxon>
        <taxon>Fungi</taxon>
        <taxon>Dikarya</taxon>
        <taxon>Ascomycota</taxon>
        <taxon>Pezizomycotina</taxon>
        <taxon>Sordariomycetes</taxon>
        <taxon>Sordariomycetidae</taxon>
        <taxon>Sordariales</taxon>
        <taxon>Diplogelasinosporaceae</taxon>
        <taxon>Diplogelasinospora</taxon>
    </lineage>
</organism>
<keyword evidence="3" id="KW-1185">Reference proteome</keyword>
<feature type="domain" description="DUF6604" evidence="1">
    <location>
        <begin position="1"/>
        <end position="53"/>
    </location>
</feature>
<proteinExistence type="predicted"/>
<evidence type="ECO:0000313" key="2">
    <source>
        <dbReference type="EMBL" id="KAK3943350.1"/>
    </source>
</evidence>
<comment type="caution">
    <text evidence="2">The sequence shown here is derived from an EMBL/GenBank/DDBJ whole genome shotgun (WGS) entry which is preliminary data.</text>
</comment>
<name>A0AAN6NDB0_9PEZI</name>
<dbReference type="PANTHER" id="PTHR38795">
    <property type="entry name" value="DUF6604 DOMAIN-CONTAINING PROTEIN"/>
    <property type="match status" value="1"/>
</dbReference>
<dbReference type="AlphaFoldDB" id="A0AAN6NDB0"/>
<dbReference type="Proteomes" id="UP001303473">
    <property type="component" value="Unassembled WGS sequence"/>
</dbReference>
<dbReference type="InterPro" id="IPR046539">
    <property type="entry name" value="DUF6604"/>
</dbReference>
<accession>A0AAN6NDB0</accession>
<dbReference type="Pfam" id="PF20253">
    <property type="entry name" value="DUF6604"/>
    <property type="match status" value="1"/>
</dbReference>
<evidence type="ECO:0000259" key="1">
    <source>
        <dbReference type="Pfam" id="PF20253"/>
    </source>
</evidence>
<dbReference type="EMBL" id="MU853766">
    <property type="protein sequence ID" value="KAK3943350.1"/>
    <property type="molecule type" value="Genomic_DNA"/>
</dbReference>
<sequence>MAVYDLVGEWTRLRGYVQSLWREVAYDDLNSAVAGAVSNVAISMIKKAASAMFVDYPGHDSYETVMKTITRGNPDKAQGMFSVALYSISPDKARKEKVKETHVDVKEQFMIHAYNDLRDFILDFQKTHSGKPTKRMLAELGNWDPKLNLQNASDEGRIKWRRSYTINWLYDLVNVFSSIVVQRNTMKGEKHDLSKVDWSVTGPWNKHCRLFGLNEFAGWVTTLAFQKPGTVDISSKILPHHVFGLQCIVDSLTVSRGWSLSGLRGHILTPPPRDFRPRRDVDLFLDRENKEFGRGYLQPVDILKQLFEKDDFLHGDFDRHRDDYIMLEGFQFDFVNWLGESKYMFGLTTIPPSRFSNSNANGLWEYSPFLCGVGLLDALELAYSSTLFLWDRIPEAVMLIHLHNMLVQKGYIQQPVGLYASLLGFFPGAFFADGKIPTSDFGKALVARMSGRETSPRAWNQRRRQAAQAASTHGILDTKGNLFFNVAKPCPVLLREADWDPERIPDADIPVNTLLAALRLKQTKIVTDHKTGEKKLEETELVRRTKSKLGADDKTLLQTASSLPMLGGGVNKMQAVPDFLRDVVPEGYKARWASETGKHRPNGTRQEEVPHKDLLEFIKWDVYRDICGDSPIMSLNMVWVTVQFFMVFMKIEGALEEAVNDLWLRAYKMDKKWAKQKRVGLTYMALLGADGAGEFDPDDVEECLEIMAEQFQNPRAGFMNHIYWKDLEEMFKRMERMERIASSRQKHHPADDACTVM</sequence>
<dbReference type="InterPro" id="IPR016864">
    <property type="entry name" value="UCP028035"/>
</dbReference>
<protein>
    <recommendedName>
        <fullName evidence="1">DUF6604 domain-containing protein</fullName>
    </recommendedName>
</protein>